<name>A0A0M9WBV1_9EURO</name>
<evidence type="ECO:0000256" key="1">
    <source>
        <dbReference type="SAM" id="MobiDB-lite"/>
    </source>
</evidence>
<proteinExistence type="predicted"/>
<comment type="caution">
    <text evidence="2">The sequence shown here is derived from an EMBL/GenBank/DDBJ whole genome shotgun (WGS) entry which is preliminary data.</text>
</comment>
<protein>
    <submittedName>
        <fullName evidence="2">Uncharacterized protein</fullName>
    </submittedName>
</protein>
<gene>
    <name evidence="2" type="ORF">ACN38_g10612</name>
</gene>
<accession>A0A0M9WBV1</accession>
<dbReference type="AlphaFoldDB" id="A0A0M9WBV1"/>
<evidence type="ECO:0000313" key="3">
    <source>
        <dbReference type="Proteomes" id="UP000037696"/>
    </source>
</evidence>
<dbReference type="EMBL" id="LHQQ01000246">
    <property type="protein sequence ID" value="KOS38569.1"/>
    <property type="molecule type" value="Genomic_DNA"/>
</dbReference>
<dbReference type="Proteomes" id="UP000037696">
    <property type="component" value="Unassembled WGS sequence"/>
</dbReference>
<evidence type="ECO:0000313" key="2">
    <source>
        <dbReference type="EMBL" id="KOS38569.1"/>
    </source>
</evidence>
<reference evidence="2 3" key="1">
    <citation type="submission" date="2015-08" db="EMBL/GenBank/DDBJ databases">
        <title>Genome sequencing of Penicillium nordicum.</title>
        <authorList>
            <person name="Nguyen H.D."/>
            <person name="Seifert K.A."/>
        </authorList>
    </citation>
    <scope>NUCLEOTIDE SEQUENCE [LARGE SCALE GENOMIC DNA]</scope>
    <source>
        <strain evidence="2 3">DAOMC 185683</strain>
    </source>
</reference>
<feature type="compositionally biased region" description="Basic and acidic residues" evidence="1">
    <location>
        <begin position="59"/>
        <end position="71"/>
    </location>
</feature>
<feature type="region of interest" description="Disordered" evidence="1">
    <location>
        <begin position="51"/>
        <end position="96"/>
    </location>
</feature>
<keyword evidence="3" id="KW-1185">Reference proteome</keyword>
<organism evidence="2 3">
    <name type="scientific">Penicillium nordicum</name>
    <dbReference type="NCBI Taxonomy" id="229535"/>
    <lineage>
        <taxon>Eukaryota</taxon>
        <taxon>Fungi</taxon>
        <taxon>Dikarya</taxon>
        <taxon>Ascomycota</taxon>
        <taxon>Pezizomycotina</taxon>
        <taxon>Eurotiomycetes</taxon>
        <taxon>Eurotiomycetidae</taxon>
        <taxon>Eurotiales</taxon>
        <taxon>Aspergillaceae</taxon>
        <taxon>Penicillium</taxon>
    </lineage>
</organism>
<sequence length="129" mass="14730">MYSILLRRHLRSLPLEITILQYRLRLRGHIRGRRRGVLDIDHWGLITAAATHDSPAQNDEQHNSDGRERHNYYSGKVGSVEELRTRHQNPGVRGLFSGAKTKQEISAYSHPHLFLVSNNLSRGQSLVDG</sequence>